<dbReference type="GO" id="GO:0003677">
    <property type="term" value="F:DNA binding"/>
    <property type="evidence" value="ECO:0007669"/>
    <property type="project" value="InterPro"/>
</dbReference>
<protein>
    <submittedName>
        <fullName evidence="4">LytTR family two component transcriptional regulator</fullName>
    </submittedName>
</protein>
<dbReference type="InterPro" id="IPR011006">
    <property type="entry name" value="CheY-like_superfamily"/>
</dbReference>
<dbReference type="PROSITE" id="PS50930">
    <property type="entry name" value="HTH_LYTTR"/>
    <property type="match status" value="1"/>
</dbReference>
<dbReference type="InterPro" id="IPR001789">
    <property type="entry name" value="Sig_transdc_resp-reg_receiver"/>
</dbReference>
<gene>
    <name evidence="4" type="ORF">CLV32_3321</name>
</gene>
<dbReference type="SMART" id="SM00448">
    <property type="entry name" value="REC"/>
    <property type="match status" value="1"/>
</dbReference>
<evidence type="ECO:0000259" key="3">
    <source>
        <dbReference type="PROSITE" id="PS50930"/>
    </source>
</evidence>
<evidence type="ECO:0000313" key="5">
    <source>
        <dbReference type="Proteomes" id="UP000295499"/>
    </source>
</evidence>
<feature type="modified residue" description="4-aspartylphosphate" evidence="1">
    <location>
        <position position="56"/>
    </location>
</feature>
<dbReference type="PANTHER" id="PTHR37299:SF1">
    <property type="entry name" value="STAGE 0 SPORULATION PROTEIN A HOMOLOG"/>
    <property type="match status" value="1"/>
</dbReference>
<dbReference type="RefSeq" id="WP_133557391.1">
    <property type="nucleotide sequence ID" value="NZ_SNWM01000004.1"/>
</dbReference>
<dbReference type="OrthoDB" id="9787344at2"/>
<evidence type="ECO:0000313" key="4">
    <source>
        <dbReference type="EMBL" id="TDO20688.1"/>
    </source>
</evidence>
<dbReference type="GO" id="GO:0000156">
    <property type="term" value="F:phosphorelay response regulator activity"/>
    <property type="evidence" value="ECO:0007669"/>
    <property type="project" value="InterPro"/>
</dbReference>
<name>A0A4R6IG65_9SPHI</name>
<dbReference type="Gene3D" id="2.40.50.1020">
    <property type="entry name" value="LytTr DNA-binding domain"/>
    <property type="match status" value="1"/>
</dbReference>
<dbReference type="Pfam" id="PF00072">
    <property type="entry name" value="Response_reg"/>
    <property type="match status" value="1"/>
</dbReference>
<dbReference type="AlphaFoldDB" id="A0A4R6IG65"/>
<keyword evidence="1" id="KW-0597">Phosphoprotein</keyword>
<dbReference type="PROSITE" id="PS50110">
    <property type="entry name" value="RESPONSE_REGULATORY"/>
    <property type="match status" value="1"/>
</dbReference>
<dbReference type="EMBL" id="SNWM01000004">
    <property type="protein sequence ID" value="TDO20688.1"/>
    <property type="molecule type" value="Genomic_DNA"/>
</dbReference>
<dbReference type="InterPro" id="IPR046947">
    <property type="entry name" value="LytR-like"/>
</dbReference>
<accession>A0A4R6IG65</accession>
<feature type="domain" description="Response regulatory" evidence="2">
    <location>
        <begin position="4"/>
        <end position="117"/>
    </location>
</feature>
<dbReference type="Pfam" id="PF04397">
    <property type="entry name" value="LytTR"/>
    <property type="match status" value="1"/>
</dbReference>
<dbReference type="Gene3D" id="3.40.50.2300">
    <property type="match status" value="1"/>
</dbReference>
<evidence type="ECO:0000259" key="2">
    <source>
        <dbReference type="PROSITE" id="PS50110"/>
    </source>
</evidence>
<organism evidence="4 5">
    <name type="scientific">Pedobacter duraquae</name>
    <dbReference type="NCBI Taxonomy" id="425511"/>
    <lineage>
        <taxon>Bacteria</taxon>
        <taxon>Pseudomonadati</taxon>
        <taxon>Bacteroidota</taxon>
        <taxon>Sphingobacteriia</taxon>
        <taxon>Sphingobacteriales</taxon>
        <taxon>Sphingobacteriaceae</taxon>
        <taxon>Pedobacter</taxon>
    </lineage>
</organism>
<keyword evidence="5" id="KW-1185">Reference proteome</keyword>
<evidence type="ECO:0000256" key="1">
    <source>
        <dbReference type="PROSITE-ProRule" id="PRU00169"/>
    </source>
</evidence>
<proteinExistence type="predicted"/>
<comment type="caution">
    <text evidence="4">The sequence shown here is derived from an EMBL/GenBank/DDBJ whole genome shotgun (WGS) entry which is preliminary data.</text>
</comment>
<sequence length="251" mass="28802">MEIRSIIIDDEQNNIENLRAIIESWCKDVSIVAVGSTVAEGIDIVNAQNPDLVFLDIQLHEELGFDMLKLLDKIEFEIIFITAYHQYGIQAVKFSALDYLLKPVDILELREAIERARQKIALKRQNLNLQNLLDFIRTPTHAVPKIALPTLEQTHYVRVSNITRCEASNNYTTFFLKDNTTILVSKTLKDFVELLIPYNFQRSHQSHLVNLDYVKSLRKEDGGTLLMDDGSIVPISRQNLDKIKTGLHTIR</sequence>
<dbReference type="Proteomes" id="UP000295499">
    <property type="component" value="Unassembled WGS sequence"/>
</dbReference>
<reference evidence="4 5" key="1">
    <citation type="submission" date="2019-03" db="EMBL/GenBank/DDBJ databases">
        <title>Genomic Encyclopedia of Archaeal and Bacterial Type Strains, Phase II (KMG-II): from individual species to whole genera.</title>
        <authorList>
            <person name="Goeker M."/>
        </authorList>
    </citation>
    <scope>NUCLEOTIDE SEQUENCE [LARGE SCALE GENOMIC DNA]</scope>
    <source>
        <strain evidence="4 5">DSM 19034</strain>
    </source>
</reference>
<dbReference type="InterPro" id="IPR007492">
    <property type="entry name" value="LytTR_DNA-bd_dom"/>
</dbReference>
<dbReference type="SUPFAM" id="SSF52172">
    <property type="entry name" value="CheY-like"/>
    <property type="match status" value="1"/>
</dbReference>
<dbReference type="PANTHER" id="PTHR37299">
    <property type="entry name" value="TRANSCRIPTIONAL REGULATOR-RELATED"/>
    <property type="match status" value="1"/>
</dbReference>
<dbReference type="SMART" id="SM00850">
    <property type="entry name" value="LytTR"/>
    <property type="match status" value="1"/>
</dbReference>
<feature type="domain" description="HTH LytTR-type" evidence="3">
    <location>
        <begin position="146"/>
        <end position="249"/>
    </location>
</feature>